<dbReference type="InterPro" id="IPR042099">
    <property type="entry name" value="ANL_N_sf"/>
</dbReference>
<feature type="domain" description="AMP-dependent synthetase/ligase" evidence="1">
    <location>
        <begin position="124"/>
        <end position="337"/>
    </location>
</feature>
<dbReference type="InterPro" id="IPR001242">
    <property type="entry name" value="Condensation_dom"/>
</dbReference>
<name>A0A2N7BJ35_9VIBR</name>
<evidence type="ECO:0008006" key="5">
    <source>
        <dbReference type="Google" id="ProtNLM"/>
    </source>
</evidence>
<dbReference type="Gene3D" id="3.30.559.30">
    <property type="entry name" value="Nonribosomal peptide synthetase, condensation domain"/>
    <property type="match status" value="1"/>
</dbReference>
<dbReference type="GO" id="GO:0005737">
    <property type="term" value="C:cytoplasm"/>
    <property type="evidence" value="ECO:0007669"/>
    <property type="project" value="TreeGrafter"/>
</dbReference>
<dbReference type="GO" id="GO:0031177">
    <property type="term" value="F:phosphopantetheine binding"/>
    <property type="evidence" value="ECO:0007669"/>
    <property type="project" value="TreeGrafter"/>
</dbReference>
<dbReference type="InterPro" id="IPR023213">
    <property type="entry name" value="CAT-like_dom_sf"/>
</dbReference>
<evidence type="ECO:0000313" key="3">
    <source>
        <dbReference type="EMBL" id="PME56559.1"/>
    </source>
</evidence>
<dbReference type="Gene3D" id="3.30.300.30">
    <property type="match status" value="1"/>
</dbReference>
<dbReference type="Pfam" id="PF00668">
    <property type="entry name" value="Condensation"/>
    <property type="match status" value="1"/>
</dbReference>
<dbReference type="InterPro" id="IPR020845">
    <property type="entry name" value="AMP-binding_CS"/>
</dbReference>
<sequence length="984" mass="110295">MIKSASKKTLKKALVSSLLAHSDKIAMRHGANAITYRQLWDRAEALRQSIEVRCDGHDHLIAICCASPVQHTIAMIAVILEEQVYLPIDVSVGEQRKQAILKHSGARMMITDEQSFVELNEAPCGQQLEEVLNVIFTSGSTGQPKGVKVGAGPSHHMYNWYSNKLDLSHRDRAFICSSFSFDLTQKNLIAPLLCGASLVFPAQKRFDPESWARDIISSQATVINGAPSALFPILRELTLSDTELRHLVFAGEPLDKEKVQALVGHDPTVQVHNYYGPTECTDLVTWQTIDCASEDPIAIGRPIEGTHIYVLHQGNETRQGEIGEICVSGFALAYGYLNDAEQDAEKFVNFNGQIVYRTGDLGYLDATGTLYYKGRIDDEYKIAGVRVHRMEIESACKQCFATDNLALVKCDDRLVLFYLDTDATAFKDASLKSAKASFVEHLPLSMFPKRTMALRTFPLNPNGKLDYKALKSLANEQRESRSGDNVAPASNAMSSVVAACHTLEITMTEDWLDLPLVGGLLDSLLVVEFIYLLRQSYPCVSYDYIYAHNSVSALSVALTECQDSVSDEPQGGAEFNDTSLLPVSLRQQDAIKFTLESNNSFPWIVTSAIQFDTSVSTQAIAAAQAAFVQRHRVLNGRFSLSLGRIVYDVDSARHPLPLTFTATDSEQGLNQMIAQMQTENFNRFTGPLYRHSLIETPQGRVLVFVVDHIIFDGESQERWFKELAELDDGSVDETEHDFFDFIKWQNERLLDMGEYAQIREFWQMYLAKPYIANSELAGVSDLRSHQPGVLEQTLTETLIASVDAYARHENVDRFTVLFYCFALVLKANTALREHIDIETLIHGRTKPSCARAIGLFANVLTFRYTPELSLNDFHRDLNNLYVHQEIPKFELDKIISPDKPLNGEFMFSYQKYNTSADQALHAINARRMVDEPPVARHKLNVLLRDRGESCVCAEWIWHLGAAKTPVISRLSEAFEQTIINLVGE</sequence>
<dbReference type="Proteomes" id="UP000235778">
    <property type="component" value="Unassembled WGS sequence"/>
</dbReference>
<dbReference type="Gene3D" id="3.30.559.10">
    <property type="entry name" value="Chloramphenicol acetyltransferase-like domain"/>
    <property type="match status" value="1"/>
</dbReference>
<dbReference type="PROSITE" id="PS00455">
    <property type="entry name" value="AMP_BINDING"/>
    <property type="match status" value="1"/>
</dbReference>
<dbReference type="GO" id="GO:0044550">
    <property type="term" value="P:secondary metabolite biosynthetic process"/>
    <property type="evidence" value="ECO:0007669"/>
    <property type="project" value="TreeGrafter"/>
</dbReference>
<proteinExistence type="predicted"/>
<evidence type="ECO:0000313" key="4">
    <source>
        <dbReference type="Proteomes" id="UP000235778"/>
    </source>
</evidence>
<dbReference type="GO" id="GO:0043041">
    <property type="term" value="P:amino acid activation for nonribosomal peptide biosynthetic process"/>
    <property type="evidence" value="ECO:0007669"/>
    <property type="project" value="TreeGrafter"/>
</dbReference>
<organism evidence="3 4">
    <name type="scientific">Vibrio lentus</name>
    <dbReference type="NCBI Taxonomy" id="136468"/>
    <lineage>
        <taxon>Bacteria</taxon>
        <taxon>Pseudomonadati</taxon>
        <taxon>Pseudomonadota</taxon>
        <taxon>Gammaproteobacteria</taxon>
        <taxon>Vibrionales</taxon>
        <taxon>Vibrionaceae</taxon>
        <taxon>Vibrio</taxon>
    </lineage>
</organism>
<evidence type="ECO:0000259" key="1">
    <source>
        <dbReference type="Pfam" id="PF00501"/>
    </source>
</evidence>
<dbReference type="Pfam" id="PF00501">
    <property type="entry name" value="AMP-binding"/>
    <property type="match status" value="2"/>
</dbReference>
<dbReference type="AlphaFoldDB" id="A0A2N7BJ35"/>
<evidence type="ECO:0000259" key="2">
    <source>
        <dbReference type="Pfam" id="PF00668"/>
    </source>
</evidence>
<comment type="caution">
    <text evidence="3">The sequence shown here is derived from an EMBL/GenBank/DDBJ whole genome shotgun (WGS) entry which is preliminary data.</text>
</comment>
<dbReference type="EMBL" id="MCSI01000176">
    <property type="protein sequence ID" value="PME56559.1"/>
    <property type="molecule type" value="Genomic_DNA"/>
</dbReference>
<dbReference type="InterPro" id="IPR045851">
    <property type="entry name" value="AMP-bd_C_sf"/>
</dbReference>
<feature type="domain" description="Condensation" evidence="2">
    <location>
        <begin position="583"/>
        <end position="916"/>
    </location>
</feature>
<protein>
    <recommendedName>
        <fullName evidence="5">Carrier domain-containing protein</fullName>
    </recommendedName>
</protein>
<dbReference type="PANTHER" id="PTHR45527:SF1">
    <property type="entry name" value="FATTY ACID SYNTHASE"/>
    <property type="match status" value="1"/>
</dbReference>
<feature type="domain" description="AMP-dependent synthetase/ligase" evidence="1">
    <location>
        <begin position="21"/>
        <end position="115"/>
    </location>
</feature>
<gene>
    <name evidence="3" type="ORF">BCV30_19120</name>
</gene>
<dbReference type="SUPFAM" id="SSF56801">
    <property type="entry name" value="Acetyl-CoA synthetase-like"/>
    <property type="match status" value="1"/>
</dbReference>
<dbReference type="PANTHER" id="PTHR45527">
    <property type="entry name" value="NONRIBOSOMAL PEPTIDE SYNTHETASE"/>
    <property type="match status" value="1"/>
</dbReference>
<dbReference type="SUPFAM" id="SSF52777">
    <property type="entry name" value="CoA-dependent acyltransferases"/>
    <property type="match status" value="2"/>
</dbReference>
<dbReference type="Gene3D" id="3.40.50.12780">
    <property type="entry name" value="N-terminal domain of ligase-like"/>
    <property type="match status" value="1"/>
</dbReference>
<dbReference type="GO" id="GO:0003824">
    <property type="term" value="F:catalytic activity"/>
    <property type="evidence" value="ECO:0007669"/>
    <property type="project" value="InterPro"/>
</dbReference>
<reference evidence="4" key="1">
    <citation type="submission" date="2016-07" db="EMBL/GenBank/DDBJ databases">
        <title>Nontailed viruses are major unrecognized killers of bacteria in the ocean.</title>
        <authorList>
            <person name="Kauffman K."/>
            <person name="Hussain F."/>
            <person name="Yang J."/>
            <person name="Arevalo P."/>
            <person name="Brown J."/>
            <person name="Cutler M."/>
            <person name="Kelly L."/>
            <person name="Polz M.F."/>
        </authorList>
    </citation>
    <scope>NUCLEOTIDE SEQUENCE [LARGE SCALE GENOMIC DNA]</scope>
    <source>
        <strain evidence="4">10N.286.55.C1</strain>
    </source>
</reference>
<dbReference type="RefSeq" id="WP_102269134.1">
    <property type="nucleotide sequence ID" value="NZ_MCSH01000172.1"/>
</dbReference>
<accession>A0A2N7BJ35</accession>
<dbReference type="InterPro" id="IPR000873">
    <property type="entry name" value="AMP-dep_synth/lig_dom"/>
</dbReference>